<feature type="region of interest" description="Disordered" evidence="4">
    <location>
        <begin position="1"/>
        <end position="21"/>
    </location>
</feature>
<dbReference type="SUPFAM" id="SSF55785">
    <property type="entry name" value="PYP-like sensor domain (PAS domain)"/>
    <property type="match status" value="1"/>
</dbReference>
<dbReference type="STRING" id="242507.G4ND74"/>
<sequence>MSKPREDAAGKPSVQVQAPPVSLLNNAHASISLSSRRRSSPVAPLQRFDSLNKTANFCTTTVAVISPPPTPHSPRFAHKRETLALPLRLRSNSGLSLHTNSAAFRQYTDYSNLDGSPITPSFFNQDATTFAIDSAFRPRTSGQDAPSGGGGGGGGGGEGLSSNQYRNGRRESMASVLTSSPSKTGSCPVLCVPEFFTKDVIQIVLQSQTTFDRLMWYAERHKSTDGMEYLAKLKEYQQSVNSVTASLSRISTENTSFAATTPLHLPSGISRHLNADVKHITASVLPALENVFRDAKAHIEQRIIRDLYPGFVKNQLSLATEAALATANRGSFQSRFPGLAASFCLTDPLLPDNPIAFASDGFLGLSGCPREEVVGQNCRFLQGGGLQNLGVTRIKSAVSSASAGSAGSSVGSVGEGASHGADGGVETVLNYTRDAHGNLKPFWNLLFVCPLRNSTGKITYYLNAQINISEAVGSDKEVLEILSVRPSEPDSLPPSTSSSSSSSPILGLSHAITAPSPSYTGRFNNTSQESMLAAQQQKQQQQQQTPKRRSTTRGFSFMSFRKNHNSDSKSSRGQSRASTFPEPVSSSYPGPDQLHLPTASPSASSRSTTPNTTASSTLDSASTAATQQQSPDHPGAYARHMVLEYAAGDKASRGSSSSSSSSHRHQLRCAFASPGALAALGLSTLDEVRDRDVFDVLGETGAASKAVRRGILSKVAGGENVSVRLRVGGGGAFSGSHSPAQQQSGYQSCVVGPDQQWSVEAALDRLADWRHAHHSVDDVSRHGREAAFHFTPLKDAAGCVRWVVLIVVPVRVRRAT</sequence>
<reference key="2">
    <citation type="submission" date="2011-05" db="EMBL/GenBank/DDBJ databases">
        <title>The Genome Sequence of Magnaporthe oryzae 70-15.</title>
        <authorList>
            <consortium name="The Broad Institute Genome Sequencing Platform"/>
            <person name="Ma L.-J."/>
            <person name="Dead R."/>
            <person name="Young S.K."/>
            <person name="Zeng Q."/>
            <person name="Gargeya S."/>
            <person name="Fitzgerald M."/>
            <person name="Haas B."/>
            <person name="Abouelleil A."/>
            <person name="Alvarado L."/>
            <person name="Arachchi H.M."/>
            <person name="Berlin A."/>
            <person name="Brown A."/>
            <person name="Chapman S.B."/>
            <person name="Chen Z."/>
            <person name="Dunbar C."/>
            <person name="Freedman E."/>
            <person name="Gearin G."/>
            <person name="Gellesch M."/>
            <person name="Goldberg J."/>
            <person name="Griggs A."/>
            <person name="Gujja S."/>
            <person name="Heiman D."/>
            <person name="Howarth C."/>
            <person name="Larson L."/>
            <person name="Lui A."/>
            <person name="MacDonald P.J.P."/>
            <person name="Mehta T."/>
            <person name="Montmayeur A."/>
            <person name="Murphy C."/>
            <person name="Neiman D."/>
            <person name="Pearson M."/>
            <person name="Priest M."/>
            <person name="Roberts A."/>
            <person name="Saif S."/>
            <person name="Shea T."/>
            <person name="Shenoy N."/>
            <person name="Sisk P."/>
            <person name="Stolte C."/>
            <person name="Sykes S."/>
            <person name="Yandava C."/>
            <person name="Wortman J."/>
            <person name="Nusbaum C."/>
            <person name="Birren B."/>
        </authorList>
    </citation>
    <scope>NUCLEOTIDE SEQUENCE</scope>
    <source>
        <strain>70-15</strain>
    </source>
</reference>
<dbReference type="Proteomes" id="UP000009058">
    <property type="component" value="Chromosome 5"/>
</dbReference>
<feature type="compositionally biased region" description="Low complexity" evidence="4">
    <location>
        <begin position="489"/>
        <end position="509"/>
    </location>
</feature>
<feature type="compositionally biased region" description="Low complexity" evidence="4">
    <location>
        <begin position="597"/>
        <end position="630"/>
    </location>
</feature>
<dbReference type="Pfam" id="PF13426">
    <property type="entry name" value="PAS_9"/>
    <property type="match status" value="1"/>
</dbReference>
<proteinExistence type="predicted"/>
<feature type="compositionally biased region" description="Gly residues" evidence="4">
    <location>
        <begin position="147"/>
        <end position="159"/>
    </location>
</feature>
<dbReference type="EMBL" id="CM001235">
    <property type="protein sequence ID" value="EHA49212.1"/>
    <property type="molecule type" value="Genomic_DNA"/>
</dbReference>
<feature type="region of interest" description="Disordered" evidence="4">
    <location>
        <begin position="135"/>
        <end position="165"/>
    </location>
</feature>
<evidence type="ECO:0000313" key="7">
    <source>
        <dbReference type="Proteomes" id="UP000009058"/>
    </source>
</evidence>
<dbReference type="eggNOG" id="KOG0498">
    <property type="taxonomic scope" value="Eukaryota"/>
</dbReference>
<dbReference type="RefSeq" id="XP_003718796.1">
    <property type="nucleotide sequence ID" value="XM_003718748.1"/>
</dbReference>
<dbReference type="GeneID" id="2675035"/>
<protein>
    <recommendedName>
        <fullName evidence="5">PAS domain-containing protein</fullName>
    </recommendedName>
</protein>
<dbReference type="OrthoDB" id="447251at2759"/>
<evidence type="ECO:0000256" key="3">
    <source>
        <dbReference type="ARBA" id="ARBA00022991"/>
    </source>
</evidence>
<evidence type="ECO:0000259" key="5">
    <source>
        <dbReference type="Pfam" id="PF13426"/>
    </source>
</evidence>
<keyword evidence="2" id="KW-0288">FMN</keyword>
<dbReference type="OMA" id="ARYMILE"/>
<dbReference type="AlphaFoldDB" id="G4ND74"/>
<dbReference type="SMR" id="G4ND74"/>
<evidence type="ECO:0000313" key="6">
    <source>
        <dbReference type="EMBL" id="EHA49212.1"/>
    </source>
</evidence>
<organism evidence="6 7">
    <name type="scientific">Pyricularia oryzae (strain 70-15 / ATCC MYA-4617 / FGSC 8958)</name>
    <name type="common">Rice blast fungus</name>
    <name type="synonym">Magnaporthe oryzae</name>
    <dbReference type="NCBI Taxonomy" id="242507"/>
    <lineage>
        <taxon>Eukaryota</taxon>
        <taxon>Fungi</taxon>
        <taxon>Dikarya</taxon>
        <taxon>Ascomycota</taxon>
        <taxon>Pezizomycotina</taxon>
        <taxon>Sordariomycetes</taxon>
        <taxon>Sordariomycetidae</taxon>
        <taxon>Magnaporthales</taxon>
        <taxon>Pyriculariaceae</taxon>
        <taxon>Pyricularia</taxon>
    </lineage>
</organism>
<dbReference type="InterPro" id="IPR000014">
    <property type="entry name" value="PAS"/>
</dbReference>
<dbReference type="InterPro" id="IPR044926">
    <property type="entry name" value="RGS_subdomain_2"/>
</dbReference>
<accession>G4ND74</accession>
<dbReference type="InParanoid" id="G4ND74"/>
<feature type="compositionally biased region" description="Polar residues" evidence="4">
    <location>
        <begin position="571"/>
        <end position="588"/>
    </location>
</feature>
<evidence type="ECO:0000256" key="4">
    <source>
        <dbReference type="SAM" id="MobiDB-lite"/>
    </source>
</evidence>
<dbReference type="PANTHER" id="PTHR47429:SF2">
    <property type="entry name" value="PROTEIN TWIN LOV 1"/>
    <property type="match status" value="1"/>
</dbReference>
<dbReference type="KEGG" id="mgr:MGG_00295"/>
<dbReference type="PANTHER" id="PTHR47429">
    <property type="entry name" value="PROTEIN TWIN LOV 1"/>
    <property type="match status" value="1"/>
</dbReference>
<dbReference type="GO" id="GO:0005634">
    <property type="term" value="C:nucleus"/>
    <property type="evidence" value="ECO:0007669"/>
    <property type="project" value="TreeGrafter"/>
</dbReference>
<feature type="region of interest" description="Disordered" evidence="4">
    <location>
        <begin position="486"/>
        <end position="634"/>
    </location>
</feature>
<keyword evidence="1" id="KW-0285">Flavoprotein</keyword>
<dbReference type="HOGENOM" id="CLU_016398_0_0_1"/>
<gene>
    <name evidence="6" type="ORF">MGG_00295</name>
</gene>
<evidence type="ECO:0000256" key="1">
    <source>
        <dbReference type="ARBA" id="ARBA00022630"/>
    </source>
</evidence>
<feature type="compositionally biased region" description="Polar residues" evidence="4">
    <location>
        <begin position="515"/>
        <end position="534"/>
    </location>
</feature>
<name>G4ND74_PYRO7</name>
<feature type="domain" description="PAS" evidence="5">
    <location>
        <begin position="351"/>
        <end position="470"/>
    </location>
</feature>
<dbReference type="VEuPathDB" id="FungiDB:MGG_00295"/>
<dbReference type="Gene3D" id="1.10.167.10">
    <property type="entry name" value="Regulator of G-protein Signalling 4, domain 2"/>
    <property type="match status" value="1"/>
</dbReference>
<feature type="compositionally biased region" description="Low complexity" evidence="4">
    <location>
        <begin position="535"/>
        <end position="544"/>
    </location>
</feature>
<keyword evidence="7" id="KW-1185">Reference proteome</keyword>
<dbReference type="Gene3D" id="3.30.450.20">
    <property type="entry name" value="PAS domain"/>
    <property type="match status" value="1"/>
</dbReference>
<keyword evidence="3" id="KW-0157">Chromophore</keyword>
<evidence type="ECO:0000256" key="2">
    <source>
        <dbReference type="ARBA" id="ARBA00022643"/>
    </source>
</evidence>
<dbReference type="InterPro" id="IPR035965">
    <property type="entry name" value="PAS-like_dom_sf"/>
</dbReference>
<reference evidence="6 7" key="1">
    <citation type="journal article" date="2005" name="Nature">
        <title>The genome sequence of the rice blast fungus Magnaporthe grisea.</title>
        <authorList>
            <person name="Dean R.A."/>
            <person name="Talbot N.J."/>
            <person name="Ebbole D.J."/>
            <person name="Farman M.L."/>
            <person name="Mitchell T.K."/>
            <person name="Orbach M.J."/>
            <person name="Thon M."/>
            <person name="Kulkarni R."/>
            <person name="Xu J.R."/>
            <person name="Pan H."/>
            <person name="Read N.D."/>
            <person name="Lee Y.H."/>
            <person name="Carbone I."/>
            <person name="Brown D."/>
            <person name="Oh Y.Y."/>
            <person name="Donofrio N."/>
            <person name="Jeong J.S."/>
            <person name="Soanes D.M."/>
            <person name="Djonovic S."/>
            <person name="Kolomiets E."/>
            <person name="Rehmeyer C."/>
            <person name="Li W."/>
            <person name="Harding M."/>
            <person name="Kim S."/>
            <person name="Lebrun M.H."/>
            <person name="Bohnert H."/>
            <person name="Coughlan S."/>
            <person name="Butler J."/>
            <person name="Calvo S."/>
            <person name="Ma L.J."/>
            <person name="Nicol R."/>
            <person name="Purcell S."/>
            <person name="Nusbaum C."/>
            <person name="Galagan J.E."/>
            <person name="Birren B.W."/>
        </authorList>
    </citation>
    <scope>NUCLEOTIDE SEQUENCE [LARGE SCALE GENOMIC DNA]</scope>
    <source>
        <strain evidence="7">70-15 / ATCC MYA-4617 / FGSC 8958</strain>
    </source>
</reference>